<dbReference type="Proteomes" id="UP001196601">
    <property type="component" value="Unassembled WGS sequence"/>
</dbReference>
<keyword evidence="7" id="KW-1185">Reference proteome</keyword>
<dbReference type="PANTHER" id="PTHR46491">
    <property type="entry name" value="CDGSH IRON SULFUR DOMAIN PROTEIN HOMOLOG"/>
    <property type="match status" value="1"/>
</dbReference>
<evidence type="ECO:0000313" key="7">
    <source>
        <dbReference type="Proteomes" id="UP001196601"/>
    </source>
</evidence>
<dbReference type="RefSeq" id="WP_213641392.1">
    <property type="nucleotide sequence ID" value="NZ_JADPMV010000002.1"/>
</dbReference>
<evidence type="ECO:0000256" key="2">
    <source>
        <dbReference type="ARBA" id="ARBA00022723"/>
    </source>
</evidence>
<keyword evidence="3" id="KW-0408">Iron</keyword>
<evidence type="ECO:0000256" key="4">
    <source>
        <dbReference type="ARBA" id="ARBA00023014"/>
    </source>
</evidence>
<name>A0ABS5Q5K2_9PSED</name>
<accession>A0ABS5Q5K2</accession>
<evidence type="ECO:0000259" key="5">
    <source>
        <dbReference type="SMART" id="SM00704"/>
    </source>
</evidence>
<keyword evidence="1" id="KW-0001">2Fe-2S</keyword>
<keyword evidence="2" id="KW-0479">Metal-binding</keyword>
<dbReference type="InterPro" id="IPR018967">
    <property type="entry name" value="FeS-contain_CDGSH-typ"/>
</dbReference>
<proteinExistence type="predicted"/>
<dbReference type="Gene3D" id="3.40.5.90">
    <property type="entry name" value="CDGSH iron-sulfur domain, mitoNEET-type"/>
    <property type="match status" value="2"/>
</dbReference>
<dbReference type="Pfam" id="PF09360">
    <property type="entry name" value="zf-CDGSH"/>
    <property type="match status" value="1"/>
</dbReference>
<dbReference type="EMBL" id="JADPMV010000002">
    <property type="protein sequence ID" value="MBS7664037.1"/>
    <property type="molecule type" value="Genomic_DNA"/>
</dbReference>
<gene>
    <name evidence="6" type="ORF">I0D00_19100</name>
</gene>
<dbReference type="InterPro" id="IPR052950">
    <property type="entry name" value="CISD"/>
</dbReference>
<evidence type="ECO:0000256" key="3">
    <source>
        <dbReference type="ARBA" id="ARBA00023004"/>
    </source>
</evidence>
<evidence type="ECO:0000313" key="6">
    <source>
        <dbReference type="EMBL" id="MBS7664037.1"/>
    </source>
</evidence>
<protein>
    <submittedName>
        <fullName evidence="6">CDGSH iron-sulfur domain-containing protein</fullName>
    </submittedName>
</protein>
<feature type="domain" description="Iron-binding zinc finger CDGSH type" evidence="5">
    <location>
        <begin position="9"/>
        <end position="46"/>
    </location>
</feature>
<reference evidence="6 7" key="1">
    <citation type="journal article" date="2021" name="Syst. Appl. Microbiol.">
        <title>Pseudomonas lalucatii sp. nov. isolated from Vallgornera, a karstic cave in Mallorca, Western Mediterranean.</title>
        <authorList>
            <person name="Busquets A."/>
            <person name="Mulet M."/>
            <person name="Gomila M."/>
            <person name="Garcia-Valdes E."/>
        </authorList>
    </citation>
    <scope>NUCLEOTIDE SEQUENCE [LARGE SCALE GENOMIC DNA]</scope>
    <source>
        <strain evidence="6 7">R1b54</strain>
    </source>
</reference>
<keyword evidence="4" id="KW-0411">Iron-sulfur</keyword>
<dbReference type="InterPro" id="IPR042216">
    <property type="entry name" value="MitoNEET_CISD"/>
</dbReference>
<sequence>MSEALIAQRGPYAVEVTAGKDYFWCRCGRSASQPFCDGSHKGTGLTPLKYRAVTSETLYFCGCKRTATPPCCDGSHKRL</sequence>
<evidence type="ECO:0000256" key="1">
    <source>
        <dbReference type="ARBA" id="ARBA00022714"/>
    </source>
</evidence>
<comment type="caution">
    <text evidence="6">The sequence shown here is derived from an EMBL/GenBank/DDBJ whole genome shotgun (WGS) entry which is preliminary data.</text>
</comment>
<organism evidence="6 7">
    <name type="scientific">Pseudomonas lalucatii</name>
    <dbReference type="NCBI Taxonomy" id="1424203"/>
    <lineage>
        <taxon>Bacteria</taxon>
        <taxon>Pseudomonadati</taxon>
        <taxon>Pseudomonadota</taxon>
        <taxon>Gammaproteobacteria</taxon>
        <taxon>Pseudomonadales</taxon>
        <taxon>Pseudomonadaceae</taxon>
        <taxon>Pseudomonas</taxon>
    </lineage>
</organism>
<dbReference type="PANTHER" id="PTHR46491:SF3">
    <property type="entry name" value="CDGSH IRON-SULFUR DOMAIN-CONTAINING PROTEIN 3, MITOCHONDRIAL"/>
    <property type="match status" value="1"/>
</dbReference>
<feature type="domain" description="Iron-binding zinc finger CDGSH type" evidence="5">
    <location>
        <begin position="47"/>
        <end position="78"/>
    </location>
</feature>
<dbReference type="SMART" id="SM00704">
    <property type="entry name" value="ZnF_CDGSH"/>
    <property type="match status" value="2"/>
</dbReference>